<organism evidence="1 2">
    <name type="scientific">Cirrhinus molitorella</name>
    <name type="common">mud carp</name>
    <dbReference type="NCBI Taxonomy" id="172907"/>
    <lineage>
        <taxon>Eukaryota</taxon>
        <taxon>Metazoa</taxon>
        <taxon>Chordata</taxon>
        <taxon>Craniata</taxon>
        <taxon>Vertebrata</taxon>
        <taxon>Euteleostomi</taxon>
        <taxon>Actinopterygii</taxon>
        <taxon>Neopterygii</taxon>
        <taxon>Teleostei</taxon>
        <taxon>Ostariophysi</taxon>
        <taxon>Cypriniformes</taxon>
        <taxon>Cyprinidae</taxon>
        <taxon>Labeoninae</taxon>
        <taxon>Labeonini</taxon>
        <taxon>Cirrhinus</taxon>
    </lineage>
</organism>
<dbReference type="EMBL" id="JAYMGO010000009">
    <property type="protein sequence ID" value="KAL1267493.1"/>
    <property type="molecule type" value="Genomic_DNA"/>
</dbReference>
<keyword evidence="2" id="KW-1185">Reference proteome</keyword>
<name>A0ABR3MS72_9TELE</name>
<comment type="caution">
    <text evidence="1">The sequence shown here is derived from an EMBL/GenBank/DDBJ whole genome shotgun (WGS) entry which is preliminary data.</text>
</comment>
<protein>
    <submittedName>
        <fullName evidence="1">Uncharacterized protein</fullName>
    </submittedName>
</protein>
<evidence type="ECO:0000313" key="2">
    <source>
        <dbReference type="Proteomes" id="UP001558613"/>
    </source>
</evidence>
<sequence>MQHMVFSQKSLKLYWHDRLSVRYKGTLEPCWSGGSWSLQGDSYLILGSLATDTSFPASPRFWPLTEPHLCLRAREAGCITIME</sequence>
<evidence type="ECO:0000313" key="1">
    <source>
        <dbReference type="EMBL" id="KAL1267493.1"/>
    </source>
</evidence>
<dbReference type="Proteomes" id="UP001558613">
    <property type="component" value="Unassembled WGS sequence"/>
</dbReference>
<gene>
    <name evidence="1" type="ORF">QQF64_032856</name>
</gene>
<reference evidence="1 2" key="1">
    <citation type="submission" date="2023-09" db="EMBL/GenBank/DDBJ databases">
        <authorList>
            <person name="Wang M."/>
        </authorList>
    </citation>
    <scope>NUCLEOTIDE SEQUENCE [LARGE SCALE GENOMIC DNA]</scope>
    <source>
        <strain evidence="1">GT-2023</strain>
        <tissue evidence="1">Liver</tissue>
    </source>
</reference>
<proteinExistence type="predicted"/>
<accession>A0ABR3MS72</accession>